<evidence type="ECO:0000256" key="2">
    <source>
        <dbReference type="ARBA" id="ARBA00022664"/>
    </source>
</evidence>
<name>A0A6A7BWC7_9PEZI</name>
<sequence>MSREKRAASSSFSSTQVVKRQRSEAHLNGQHALVHQSKGPKAPVMELNGHEGEVFCARFSPSGEQIASGAMDRDVFLWHASGECSNYGVLRGHKGAVLDLQWSRDGQILYSASADTHIANWDAGTGQRIRQHAGHTEVVNCVDVAKRGEEFLVSGSDDGYLCLWDPRQKIAVENIDTDFPVTAVALAEAGHELYSGGIDNVVKVWDIRMQRVAYTLAGHADTVTSLAVSPDGQSLLSYSHDSTARTWDVRPFAPANRQIRVFDGAPAGLEKNLFRACWADSEGNKIAAGGGDGTVTVWEVRQGKMVQKLPGHKGSVNDVRCSGNAVVSASSDGTILLGYN</sequence>
<feature type="repeat" description="WD" evidence="5">
    <location>
        <begin position="181"/>
        <end position="215"/>
    </location>
</feature>
<dbReference type="InterPro" id="IPR052234">
    <property type="entry name" value="U5_snRNP_Component"/>
</dbReference>
<dbReference type="Pfam" id="PF00400">
    <property type="entry name" value="WD40"/>
    <property type="match status" value="7"/>
</dbReference>
<evidence type="ECO:0000313" key="7">
    <source>
        <dbReference type="EMBL" id="KAF2859362.1"/>
    </source>
</evidence>
<dbReference type="InterPro" id="IPR036322">
    <property type="entry name" value="WD40_repeat_dom_sf"/>
</dbReference>
<dbReference type="SMART" id="SM00320">
    <property type="entry name" value="WD40"/>
    <property type="match status" value="7"/>
</dbReference>
<gene>
    <name evidence="7" type="ORF">K470DRAFT_295766</name>
</gene>
<dbReference type="OrthoDB" id="1068471at2759"/>
<dbReference type="PRINTS" id="PR00320">
    <property type="entry name" value="GPROTEINBRPT"/>
</dbReference>
<dbReference type="Gene3D" id="2.130.10.10">
    <property type="entry name" value="YVTN repeat-like/Quinoprotein amine dehydrogenase"/>
    <property type="match status" value="1"/>
</dbReference>
<feature type="repeat" description="WD" evidence="5">
    <location>
        <begin position="282"/>
        <end position="308"/>
    </location>
</feature>
<evidence type="ECO:0000256" key="4">
    <source>
        <dbReference type="ARBA" id="ARBA00023187"/>
    </source>
</evidence>
<keyword evidence="4" id="KW-0508">mRNA splicing</keyword>
<evidence type="ECO:0000256" key="5">
    <source>
        <dbReference type="PROSITE-ProRule" id="PRU00221"/>
    </source>
</evidence>
<dbReference type="InterPro" id="IPR001680">
    <property type="entry name" value="WD40_rpt"/>
</dbReference>
<feature type="region of interest" description="Disordered" evidence="6">
    <location>
        <begin position="1"/>
        <end position="40"/>
    </location>
</feature>
<dbReference type="PROSITE" id="PS50082">
    <property type="entry name" value="WD_REPEATS_2"/>
    <property type="match status" value="6"/>
</dbReference>
<dbReference type="GO" id="GO:0008380">
    <property type="term" value="P:RNA splicing"/>
    <property type="evidence" value="ECO:0007669"/>
    <property type="project" value="UniProtKB-KW"/>
</dbReference>
<evidence type="ECO:0000256" key="1">
    <source>
        <dbReference type="ARBA" id="ARBA00022574"/>
    </source>
</evidence>
<dbReference type="GO" id="GO:0006397">
    <property type="term" value="P:mRNA processing"/>
    <property type="evidence" value="ECO:0007669"/>
    <property type="project" value="UniProtKB-KW"/>
</dbReference>
<dbReference type="CDD" id="cd00200">
    <property type="entry name" value="WD40"/>
    <property type="match status" value="1"/>
</dbReference>
<feature type="repeat" description="WD" evidence="5">
    <location>
        <begin position="216"/>
        <end position="250"/>
    </location>
</feature>
<keyword evidence="1 5" id="KW-0853">WD repeat</keyword>
<feature type="repeat" description="WD" evidence="5">
    <location>
        <begin position="47"/>
        <end position="78"/>
    </location>
</feature>
<keyword evidence="8" id="KW-1185">Reference proteome</keyword>
<feature type="compositionally biased region" description="Polar residues" evidence="6">
    <location>
        <begin position="8"/>
        <end position="18"/>
    </location>
</feature>
<dbReference type="InterPro" id="IPR019775">
    <property type="entry name" value="WD40_repeat_CS"/>
</dbReference>
<organism evidence="7 8">
    <name type="scientific">Piedraia hortae CBS 480.64</name>
    <dbReference type="NCBI Taxonomy" id="1314780"/>
    <lineage>
        <taxon>Eukaryota</taxon>
        <taxon>Fungi</taxon>
        <taxon>Dikarya</taxon>
        <taxon>Ascomycota</taxon>
        <taxon>Pezizomycotina</taxon>
        <taxon>Dothideomycetes</taxon>
        <taxon>Dothideomycetidae</taxon>
        <taxon>Capnodiales</taxon>
        <taxon>Piedraiaceae</taxon>
        <taxon>Piedraia</taxon>
    </lineage>
</organism>
<dbReference type="GO" id="GO:0071013">
    <property type="term" value="C:catalytic step 2 spliceosome"/>
    <property type="evidence" value="ECO:0007669"/>
    <property type="project" value="TreeGrafter"/>
</dbReference>
<keyword evidence="3" id="KW-0677">Repeat</keyword>
<feature type="repeat" description="WD" evidence="5">
    <location>
        <begin position="132"/>
        <end position="165"/>
    </location>
</feature>
<dbReference type="PROSITE" id="PS00678">
    <property type="entry name" value="WD_REPEATS_1"/>
    <property type="match status" value="2"/>
</dbReference>
<dbReference type="InterPro" id="IPR020472">
    <property type="entry name" value="WD40_PAC1"/>
</dbReference>
<proteinExistence type="predicted"/>
<dbReference type="PANTHER" id="PTHR44006:SF1">
    <property type="entry name" value="U5 SMALL NUCLEAR RIBONUCLEOPROTEIN 40 KDA PROTEIN"/>
    <property type="match status" value="1"/>
</dbReference>
<dbReference type="Proteomes" id="UP000799421">
    <property type="component" value="Unassembled WGS sequence"/>
</dbReference>
<dbReference type="GO" id="GO:0003723">
    <property type="term" value="F:RNA binding"/>
    <property type="evidence" value="ECO:0007669"/>
    <property type="project" value="TreeGrafter"/>
</dbReference>
<accession>A0A6A7BWC7</accession>
<feature type="repeat" description="WD" evidence="5">
    <location>
        <begin position="90"/>
        <end position="131"/>
    </location>
</feature>
<dbReference type="AlphaFoldDB" id="A0A6A7BWC7"/>
<dbReference type="EMBL" id="MU005994">
    <property type="protein sequence ID" value="KAF2859362.1"/>
    <property type="molecule type" value="Genomic_DNA"/>
</dbReference>
<evidence type="ECO:0000313" key="8">
    <source>
        <dbReference type="Proteomes" id="UP000799421"/>
    </source>
</evidence>
<dbReference type="PANTHER" id="PTHR44006">
    <property type="entry name" value="U5 SMALL NUCLEAR RIBONUCLEOPROTEIN 40 KDA PROTEIN"/>
    <property type="match status" value="1"/>
</dbReference>
<reference evidence="7" key="1">
    <citation type="journal article" date="2020" name="Stud. Mycol.">
        <title>101 Dothideomycetes genomes: a test case for predicting lifestyles and emergence of pathogens.</title>
        <authorList>
            <person name="Haridas S."/>
            <person name="Albert R."/>
            <person name="Binder M."/>
            <person name="Bloem J."/>
            <person name="Labutti K."/>
            <person name="Salamov A."/>
            <person name="Andreopoulos B."/>
            <person name="Baker S."/>
            <person name="Barry K."/>
            <person name="Bills G."/>
            <person name="Bluhm B."/>
            <person name="Cannon C."/>
            <person name="Castanera R."/>
            <person name="Culley D."/>
            <person name="Daum C."/>
            <person name="Ezra D."/>
            <person name="Gonzalez J."/>
            <person name="Henrissat B."/>
            <person name="Kuo A."/>
            <person name="Liang C."/>
            <person name="Lipzen A."/>
            <person name="Lutzoni F."/>
            <person name="Magnuson J."/>
            <person name="Mondo S."/>
            <person name="Nolan M."/>
            <person name="Ohm R."/>
            <person name="Pangilinan J."/>
            <person name="Park H.-J."/>
            <person name="Ramirez L."/>
            <person name="Alfaro M."/>
            <person name="Sun H."/>
            <person name="Tritt A."/>
            <person name="Yoshinaga Y."/>
            <person name="Zwiers L.-H."/>
            <person name="Turgeon B."/>
            <person name="Goodwin S."/>
            <person name="Spatafora J."/>
            <person name="Crous P."/>
            <person name="Grigoriev I."/>
        </authorList>
    </citation>
    <scope>NUCLEOTIDE SEQUENCE</scope>
    <source>
        <strain evidence="7">CBS 480.64</strain>
    </source>
</reference>
<dbReference type="InterPro" id="IPR015943">
    <property type="entry name" value="WD40/YVTN_repeat-like_dom_sf"/>
</dbReference>
<evidence type="ECO:0000256" key="3">
    <source>
        <dbReference type="ARBA" id="ARBA00022737"/>
    </source>
</evidence>
<dbReference type="PROSITE" id="PS50294">
    <property type="entry name" value="WD_REPEATS_REGION"/>
    <property type="match status" value="4"/>
</dbReference>
<dbReference type="SUPFAM" id="SSF50978">
    <property type="entry name" value="WD40 repeat-like"/>
    <property type="match status" value="1"/>
</dbReference>
<protein>
    <submittedName>
        <fullName evidence="7">Putative U5 snRNP complex subunit</fullName>
    </submittedName>
</protein>
<keyword evidence="2" id="KW-0507">mRNA processing</keyword>
<evidence type="ECO:0000256" key="6">
    <source>
        <dbReference type="SAM" id="MobiDB-lite"/>
    </source>
</evidence>